<dbReference type="AlphaFoldDB" id="F9XRK4"/>
<dbReference type="HOGENOM" id="CLU_1791580_0_0_1"/>
<sequence length="145" mass="16262">RTHRRPIFRALAHAGWSERESAQNSIVSFFFHLILILTINIDTINIDIRTRALANYRTDDLSSLQPQPALPSTGDFFLLINRVTASDLFLLINRVTASDITLLINRVTASDITLLINRVTASDITLLINRVTASDITLLFLLDST</sequence>
<dbReference type="InParanoid" id="F9XRK4"/>
<dbReference type="KEGG" id="ztr:MYCGRDRAFT_78052"/>
<dbReference type="GeneID" id="13399462"/>
<organism evidence="1 2">
    <name type="scientific">Zymoseptoria tritici (strain CBS 115943 / IPO323)</name>
    <name type="common">Speckled leaf blotch fungus</name>
    <name type="synonym">Septoria tritici</name>
    <dbReference type="NCBI Taxonomy" id="336722"/>
    <lineage>
        <taxon>Eukaryota</taxon>
        <taxon>Fungi</taxon>
        <taxon>Dikarya</taxon>
        <taxon>Ascomycota</taxon>
        <taxon>Pezizomycotina</taxon>
        <taxon>Dothideomycetes</taxon>
        <taxon>Dothideomycetidae</taxon>
        <taxon>Mycosphaerellales</taxon>
        <taxon>Mycosphaerellaceae</taxon>
        <taxon>Zymoseptoria</taxon>
    </lineage>
</organism>
<evidence type="ECO:0000313" key="2">
    <source>
        <dbReference type="Proteomes" id="UP000008062"/>
    </source>
</evidence>
<evidence type="ECO:0000313" key="1">
    <source>
        <dbReference type="EMBL" id="EGP82115.1"/>
    </source>
</evidence>
<dbReference type="EMBL" id="CM001213">
    <property type="protein sequence ID" value="EGP82115.1"/>
    <property type="molecule type" value="Genomic_DNA"/>
</dbReference>
<feature type="non-terminal residue" evidence="1">
    <location>
        <position position="145"/>
    </location>
</feature>
<proteinExistence type="predicted"/>
<reference evidence="1 2" key="1">
    <citation type="journal article" date="2011" name="PLoS Genet.">
        <title>Finished genome of the fungal wheat pathogen Mycosphaerella graminicola reveals dispensome structure, chromosome plasticity, and stealth pathogenesis.</title>
        <authorList>
            <person name="Goodwin S.B."/>
            <person name="Ben M'barek S."/>
            <person name="Dhillon B."/>
            <person name="Wittenberg A.H.J."/>
            <person name="Crane C.F."/>
            <person name="Hane J.K."/>
            <person name="Foster A.J."/>
            <person name="Van der Lee T.A.J."/>
            <person name="Grimwood J."/>
            <person name="Aerts A."/>
            <person name="Antoniw J."/>
            <person name="Bailey A."/>
            <person name="Bluhm B."/>
            <person name="Bowler J."/>
            <person name="Bristow J."/>
            <person name="van der Burgt A."/>
            <person name="Canto-Canche B."/>
            <person name="Churchill A.C.L."/>
            <person name="Conde-Ferraez L."/>
            <person name="Cools H.J."/>
            <person name="Coutinho P.M."/>
            <person name="Csukai M."/>
            <person name="Dehal P."/>
            <person name="De Wit P."/>
            <person name="Donzelli B."/>
            <person name="van de Geest H.C."/>
            <person name="van Ham R.C.H.J."/>
            <person name="Hammond-Kosack K.E."/>
            <person name="Henrissat B."/>
            <person name="Kilian A."/>
            <person name="Kobayashi A.K."/>
            <person name="Koopmann E."/>
            <person name="Kourmpetis Y."/>
            <person name="Kuzniar A."/>
            <person name="Lindquist E."/>
            <person name="Lombard V."/>
            <person name="Maliepaard C."/>
            <person name="Martins N."/>
            <person name="Mehrabi R."/>
            <person name="Nap J.P.H."/>
            <person name="Ponomarenko A."/>
            <person name="Rudd J.J."/>
            <person name="Salamov A."/>
            <person name="Schmutz J."/>
            <person name="Schouten H.J."/>
            <person name="Shapiro H."/>
            <person name="Stergiopoulos I."/>
            <person name="Torriani S.F.F."/>
            <person name="Tu H."/>
            <person name="de Vries R.P."/>
            <person name="Waalwijk C."/>
            <person name="Ware S.B."/>
            <person name="Wiebenga A."/>
            <person name="Zwiers L.-H."/>
            <person name="Oliver R.P."/>
            <person name="Grigoriev I.V."/>
            <person name="Kema G.H.J."/>
        </authorList>
    </citation>
    <scope>NUCLEOTIDE SEQUENCE [LARGE SCALE GENOMIC DNA]</scope>
    <source>
        <strain evidence="2">CBS 115943 / IPO323</strain>
    </source>
</reference>
<dbReference type="OrthoDB" id="6161264at2759"/>
<gene>
    <name evidence="1" type="ORF">MYCGRDRAFT_78052</name>
</gene>
<protein>
    <submittedName>
        <fullName evidence="1">Uncharacterized protein</fullName>
    </submittedName>
</protein>
<dbReference type="RefSeq" id="XP_003847139.1">
    <property type="nucleotide sequence ID" value="XM_003847091.1"/>
</dbReference>
<dbReference type="Proteomes" id="UP000008062">
    <property type="component" value="Chromosome 18"/>
</dbReference>
<accession>F9XRK4</accession>
<name>F9XRK4_ZYMTI</name>
<keyword evidence="2" id="KW-1185">Reference proteome</keyword>